<dbReference type="EC" id="3.4.23.36" evidence="9"/>
<evidence type="ECO:0000256" key="6">
    <source>
        <dbReference type="ARBA" id="ARBA00022801"/>
    </source>
</evidence>
<feature type="active site" evidence="9">
    <location>
        <position position="149"/>
    </location>
</feature>
<name>A0ABS7DH85_9GAMM</name>
<protein>
    <recommendedName>
        <fullName evidence="9">Lipoprotein signal peptidase</fullName>
        <ecNumber evidence="9">3.4.23.36</ecNumber>
    </recommendedName>
    <alternativeName>
        <fullName evidence="9">Prolipoprotein signal peptidase</fullName>
    </alternativeName>
    <alternativeName>
        <fullName evidence="9">Signal peptidase II</fullName>
        <shortName evidence="9">SPase II</shortName>
    </alternativeName>
</protein>
<keyword evidence="5 9" id="KW-0064">Aspartyl protease</keyword>
<keyword evidence="12" id="KW-0449">Lipoprotein</keyword>
<evidence type="ECO:0000256" key="2">
    <source>
        <dbReference type="ARBA" id="ARBA00022475"/>
    </source>
</evidence>
<comment type="pathway">
    <text evidence="9">Protein modification; lipoprotein biosynthesis (signal peptide cleavage).</text>
</comment>
<feature type="transmembrane region" description="Helical" evidence="9">
    <location>
        <begin position="74"/>
        <end position="93"/>
    </location>
</feature>
<feature type="active site" evidence="9">
    <location>
        <position position="127"/>
    </location>
</feature>
<comment type="caution">
    <text evidence="12">The sequence shown here is derived from an EMBL/GenBank/DDBJ whole genome shotgun (WGS) entry which is preliminary data.</text>
</comment>
<gene>
    <name evidence="9" type="primary">lspA</name>
    <name evidence="12" type="ORF">J5V48_07160</name>
</gene>
<feature type="transmembrane region" description="Helical" evidence="9">
    <location>
        <begin position="100"/>
        <end position="122"/>
    </location>
</feature>
<accession>A0ABS7DH85</accession>
<dbReference type="InterPro" id="IPR001872">
    <property type="entry name" value="Peptidase_A8"/>
</dbReference>
<evidence type="ECO:0000256" key="9">
    <source>
        <dbReference type="HAMAP-Rule" id="MF_00161"/>
    </source>
</evidence>
<evidence type="ECO:0000256" key="3">
    <source>
        <dbReference type="ARBA" id="ARBA00022670"/>
    </source>
</evidence>
<feature type="transmembrane region" description="Helical" evidence="9">
    <location>
        <begin position="142"/>
        <end position="165"/>
    </location>
</feature>
<dbReference type="HAMAP" id="MF_00161">
    <property type="entry name" value="LspA"/>
    <property type="match status" value="1"/>
</dbReference>
<keyword evidence="13" id="KW-1185">Reference proteome</keyword>
<comment type="function">
    <text evidence="9 10">This protein specifically catalyzes the removal of signal peptides from prolipoproteins.</text>
</comment>
<evidence type="ECO:0000313" key="12">
    <source>
        <dbReference type="EMBL" id="MBW7570669.1"/>
    </source>
</evidence>
<evidence type="ECO:0000256" key="4">
    <source>
        <dbReference type="ARBA" id="ARBA00022692"/>
    </source>
</evidence>
<sequence length="170" mass="19060">MFKISFYKKANGWKYLAVSLAVIILDQLTKGLIRNNIELNSIGYSVTPFFSIVHVHNEGAAFSFLSDAGGWQRYFFLSVSSLISVFLFFYLLNTDKAKKYTCISVTLILGGAIGNLIDRAVLSYVEDFLLFYLKTSDHTYVYPAFNVADIAVCVGAFLLVLISIFTKESK</sequence>
<dbReference type="Pfam" id="PF01252">
    <property type="entry name" value="Peptidase_A8"/>
    <property type="match status" value="1"/>
</dbReference>
<evidence type="ECO:0000256" key="8">
    <source>
        <dbReference type="ARBA" id="ARBA00023136"/>
    </source>
</evidence>
<dbReference type="NCBIfam" id="TIGR00077">
    <property type="entry name" value="lspA"/>
    <property type="match status" value="1"/>
</dbReference>
<keyword evidence="3 9" id="KW-0645">Protease</keyword>
<proteinExistence type="inferred from homology"/>
<keyword evidence="4 9" id="KW-0812">Transmembrane</keyword>
<comment type="caution">
    <text evidence="9">Lacks conserved residue(s) required for the propagation of feature annotation.</text>
</comment>
<reference evidence="12 13" key="1">
    <citation type="submission" date="2021-03" db="EMBL/GenBank/DDBJ databases">
        <title>Succinivibrio sp. nov. isolated from feces of cow.</title>
        <authorList>
            <person name="Choi J.-Y."/>
        </authorList>
    </citation>
    <scope>NUCLEOTIDE SEQUENCE [LARGE SCALE GENOMIC DNA]</scope>
    <source>
        <strain evidence="12 13">AGMB01872</strain>
    </source>
</reference>
<dbReference type="Proteomes" id="UP000731465">
    <property type="component" value="Unassembled WGS sequence"/>
</dbReference>
<comment type="catalytic activity">
    <reaction evidence="9 10">
        <text>Release of signal peptides from bacterial membrane prolipoproteins. Hydrolyzes -Xaa-Yaa-Zaa-|-(S,diacylglyceryl)Cys-, in which Xaa is hydrophobic (preferably Leu), and Yaa (Ala or Ser) and Zaa (Gly or Ala) have small, neutral side chains.</text>
        <dbReference type="EC" id="3.4.23.36"/>
    </reaction>
</comment>
<evidence type="ECO:0000256" key="1">
    <source>
        <dbReference type="ARBA" id="ARBA00006139"/>
    </source>
</evidence>
<evidence type="ECO:0000313" key="13">
    <source>
        <dbReference type="Proteomes" id="UP000731465"/>
    </source>
</evidence>
<evidence type="ECO:0000256" key="10">
    <source>
        <dbReference type="RuleBase" id="RU000594"/>
    </source>
</evidence>
<dbReference type="PRINTS" id="PR00781">
    <property type="entry name" value="LIPOSIGPTASE"/>
</dbReference>
<keyword evidence="8 9" id="KW-0472">Membrane</keyword>
<evidence type="ECO:0000256" key="7">
    <source>
        <dbReference type="ARBA" id="ARBA00022989"/>
    </source>
</evidence>
<keyword evidence="7 9" id="KW-1133">Transmembrane helix</keyword>
<comment type="similarity">
    <text evidence="1 9 11">Belongs to the peptidase A8 family.</text>
</comment>
<evidence type="ECO:0000256" key="5">
    <source>
        <dbReference type="ARBA" id="ARBA00022750"/>
    </source>
</evidence>
<dbReference type="PANTHER" id="PTHR33695">
    <property type="entry name" value="LIPOPROTEIN SIGNAL PEPTIDASE"/>
    <property type="match status" value="1"/>
</dbReference>
<dbReference type="PROSITE" id="PS00855">
    <property type="entry name" value="SPASE_II"/>
    <property type="match status" value="1"/>
</dbReference>
<dbReference type="GO" id="GO:0004190">
    <property type="term" value="F:aspartic-type endopeptidase activity"/>
    <property type="evidence" value="ECO:0007669"/>
    <property type="project" value="UniProtKB-EC"/>
</dbReference>
<organism evidence="12 13">
    <name type="scientific">Succinivibrio faecicola</name>
    <dbReference type="NCBI Taxonomy" id="2820300"/>
    <lineage>
        <taxon>Bacteria</taxon>
        <taxon>Pseudomonadati</taxon>
        <taxon>Pseudomonadota</taxon>
        <taxon>Gammaproteobacteria</taxon>
        <taxon>Aeromonadales</taxon>
        <taxon>Succinivibrionaceae</taxon>
        <taxon>Succinivibrio</taxon>
    </lineage>
</organism>
<dbReference type="RefSeq" id="WP_219937893.1">
    <property type="nucleotide sequence ID" value="NZ_JAGFNY010000025.1"/>
</dbReference>
<comment type="subcellular location">
    <subcellularLocation>
        <location evidence="9">Cell membrane</location>
        <topology evidence="9">Multi-pass membrane protein</topology>
    </subcellularLocation>
</comment>
<evidence type="ECO:0000256" key="11">
    <source>
        <dbReference type="RuleBase" id="RU004181"/>
    </source>
</evidence>
<keyword evidence="6 9" id="KW-0378">Hydrolase</keyword>
<dbReference type="EMBL" id="JAGFNY010000025">
    <property type="protein sequence ID" value="MBW7570669.1"/>
    <property type="molecule type" value="Genomic_DNA"/>
</dbReference>
<dbReference type="PANTHER" id="PTHR33695:SF1">
    <property type="entry name" value="LIPOPROTEIN SIGNAL PEPTIDASE"/>
    <property type="match status" value="1"/>
</dbReference>
<keyword evidence="2 9" id="KW-1003">Cell membrane</keyword>